<evidence type="ECO:0000256" key="1">
    <source>
        <dbReference type="SAM" id="MobiDB-lite"/>
    </source>
</evidence>
<evidence type="ECO:0000313" key="2">
    <source>
        <dbReference type="EMBL" id="MBD3932200.1"/>
    </source>
</evidence>
<name>A0A927EY96_9ACTN</name>
<comment type="caution">
    <text evidence="2">The sequence shown here is derived from an EMBL/GenBank/DDBJ whole genome shotgun (WGS) entry which is preliminary data.</text>
</comment>
<feature type="compositionally biased region" description="Low complexity" evidence="1">
    <location>
        <begin position="60"/>
        <end position="73"/>
    </location>
</feature>
<gene>
    <name evidence="2" type="ORF">IF129_11635</name>
</gene>
<evidence type="ECO:0000313" key="3">
    <source>
        <dbReference type="Proteomes" id="UP000632289"/>
    </source>
</evidence>
<sequence>MASRWRAGGGPRRGGGPGGLTAAAWAAVTLLLLAVVLTGCAAGDGVRIEESASAAEDTPAEASPLPAATPSPARETEADAPTPPSPGATRETDVPTAGAPVSPPGASGEVEIVSLLRADRAVSQAVKRRLEPCEAEEWPITFSFGELTGGPAEDLVVNVSACADGKGVGSYVYREEAQRWVNVFADEEPTVFAEVAEGALRVHTQIYLDTDPTCCPSGEDVATYVWRDDGFAEQDRTYQEYPTATQEGRPDGEG</sequence>
<dbReference type="Proteomes" id="UP000632289">
    <property type="component" value="Unassembled WGS sequence"/>
</dbReference>
<keyword evidence="3" id="KW-1185">Reference proteome</keyword>
<organism evidence="2 3">
    <name type="scientific">Streptomyces chumphonensis</name>
    <dbReference type="NCBI Taxonomy" id="1214925"/>
    <lineage>
        <taxon>Bacteria</taxon>
        <taxon>Bacillati</taxon>
        <taxon>Actinomycetota</taxon>
        <taxon>Actinomycetes</taxon>
        <taxon>Kitasatosporales</taxon>
        <taxon>Streptomycetaceae</taxon>
        <taxon>Streptomyces</taxon>
    </lineage>
</organism>
<feature type="region of interest" description="Disordered" evidence="1">
    <location>
        <begin position="235"/>
        <end position="254"/>
    </location>
</feature>
<reference evidence="2" key="1">
    <citation type="submission" date="2020-09" db="EMBL/GenBank/DDBJ databases">
        <title>Secondary metabolite and genome analysis of marine Streptomyces chumphonensis KK1-2T.</title>
        <authorList>
            <person name="Phongsopitanun W."/>
            <person name="Kanchanasin P."/>
            <person name="Pittayakhajonwut P."/>
            <person name="Suwanborirux K."/>
            <person name="Tanasupawat S."/>
        </authorList>
    </citation>
    <scope>NUCLEOTIDE SEQUENCE</scope>
    <source>
        <strain evidence="2">KK1-2</strain>
    </source>
</reference>
<accession>A0A927EY96</accession>
<evidence type="ECO:0008006" key="4">
    <source>
        <dbReference type="Google" id="ProtNLM"/>
    </source>
</evidence>
<protein>
    <recommendedName>
        <fullName evidence="4">Lipoprotein CseA</fullName>
    </recommendedName>
</protein>
<dbReference type="EMBL" id="JACXYU010000004">
    <property type="protein sequence ID" value="MBD3932200.1"/>
    <property type="molecule type" value="Genomic_DNA"/>
</dbReference>
<dbReference type="RefSeq" id="WP_191209482.1">
    <property type="nucleotide sequence ID" value="NZ_BAABKL010000050.1"/>
</dbReference>
<feature type="region of interest" description="Disordered" evidence="1">
    <location>
        <begin position="51"/>
        <end position="106"/>
    </location>
</feature>
<dbReference type="AlphaFoldDB" id="A0A927EY96"/>
<proteinExistence type="predicted"/>